<dbReference type="EMBL" id="FYEZ01000001">
    <property type="protein sequence ID" value="SNC65389.1"/>
    <property type="molecule type" value="Genomic_DNA"/>
</dbReference>
<feature type="compositionally biased region" description="Low complexity" evidence="1">
    <location>
        <begin position="467"/>
        <end position="478"/>
    </location>
</feature>
<dbReference type="GO" id="GO:0016747">
    <property type="term" value="F:acyltransferase activity, transferring groups other than amino-acyl groups"/>
    <property type="evidence" value="ECO:0007669"/>
    <property type="project" value="InterPro"/>
</dbReference>
<dbReference type="AlphaFoldDB" id="A0A212TH76"/>
<feature type="transmembrane region" description="Helical" evidence="2">
    <location>
        <begin position="66"/>
        <end position="89"/>
    </location>
</feature>
<feature type="domain" description="Acyltransferase 3" evidence="3">
    <location>
        <begin position="44"/>
        <end position="374"/>
    </location>
</feature>
<evidence type="ECO:0000313" key="6">
    <source>
        <dbReference type="Proteomes" id="UP000198122"/>
    </source>
</evidence>
<keyword evidence="2" id="KW-1133">Transmembrane helix</keyword>
<reference evidence="5 6" key="1">
    <citation type="submission" date="2017-06" db="EMBL/GenBank/DDBJ databases">
        <authorList>
            <person name="Kim H.J."/>
            <person name="Triplett B.A."/>
        </authorList>
    </citation>
    <scope>NUCLEOTIDE SEQUENCE [LARGE SCALE GENOMIC DNA]</scope>
    <source>
        <strain evidence="5 6">DSM 22179</strain>
    </source>
</reference>
<feature type="transmembrane region" description="Helical" evidence="2">
    <location>
        <begin position="235"/>
        <end position="255"/>
    </location>
</feature>
<evidence type="ECO:0000259" key="4">
    <source>
        <dbReference type="Pfam" id="PF19040"/>
    </source>
</evidence>
<sequence length="772" mass="81781">MSAVAPPPSASGSTRLQLGPTAGQDQPAPADSRPPSARGGFRPDIEGLRALAVLSVMAYHAGLPGITGGFTGVDVFFVLSGFLITSHLLKEIATTGTVSLPTFYARRARRLLPAATLVLLVTALGSWLLLPVTRFKEIAGDIAASAVYLVNWRLAGRTTDYLAEDSVASPVQHYWSLAVEEQFYVVWPLLLLVVALVVRRTRLPLLPVATVGLLLIAVPSLVWSVVHTADAPEPAYFVTTTRLWELAIGGLVACAGRLWERLSPRSATALVVLGLAGLAASFVLVGPSTPWPGIAAAAPTLATAAALVGGVRARGPVSTLLGSAPMVWVGGLSYSLYLWHWPLVVFTDQGIFDERAPLWATCAAVLAAFPLAWAGHHLVENPLRFSPRLRPTGRSLGMAAALAVIGLGSAGMLWRAVPHVPTAQVTGPGAESPGSPSPGGESAGTAGGPSDSPAEEDEASPAGGTDSAAGPGEESSSAPPEPRYGAAALLPADLPLDEITADVQPVLTEEALPRAPQTLTPSPTEATTDLPLTKEPGCIMPVNGEKLRECEFGDPDGKRTMVVTGDSKIDQWMPLIDRWAAANDHRVVTYLKSACPWNDVLQAEDDERWAECHSWGQKVSRRIERLQPDVLVTSSLMPGTGSDGTEKMIRGYRNNWEPLVEAGTKVVVVDDTPGPTGDPVYECVAEQLDSVDECDWEADRARGTDVLKASVEAVPGTRFLTLNDFICPEDRCRAVIGDVLTYRQGSHLTNTFVETVEPIFTARLEAALEEAP</sequence>
<dbReference type="PANTHER" id="PTHR23028:SF53">
    <property type="entry name" value="ACYL_TRANSF_3 DOMAIN-CONTAINING PROTEIN"/>
    <property type="match status" value="1"/>
</dbReference>
<keyword evidence="2" id="KW-0472">Membrane</keyword>
<dbReference type="GO" id="GO:0009103">
    <property type="term" value="P:lipopolysaccharide biosynthetic process"/>
    <property type="evidence" value="ECO:0007669"/>
    <property type="project" value="TreeGrafter"/>
</dbReference>
<name>A0A212TH76_9MICO</name>
<dbReference type="InterPro" id="IPR043968">
    <property type="entry name" value="SGNH"/>
</dbReference>
<feature type="compositionally biased region" description="Low complexity" evidence="1">
    <location>
        <begin position="426"/>
        <end position="440"/>
    </location>
</feature>
<organism evidence="5 6">
    <name type="scientific">Kytococcus aerolatus</name>
    <dbReference type="NCBI Taxonomy" id="592308"/>
    <lineage>
        <taxon>Bacteria</taxon>
        <taxon>Bacillati</taxon>
        <taxon>Actinomycetota</taxon>
        <taxon>Actinomycetes</taxon>
        <taxon>Micrococcales</taxon>
        <taxon>Kytococcaceae</taxon>
        <taxon>Kytococcus</taxon>
    </lineage>
</organism>
<proteinExistence type="predicted"/>
<feature type="transmembrane region" description="Helical" evidence="2">
    <location>
        <begin position="291"/>
        <end position="310"/>
    </location>
</feature>
<keyword evidence="5" id="KW-0808">Transferase</keyword>
<accession>A0A212TH76</accession>
<feature type="transmembrane region" description="Helical" evidence="2">
    <location>
        <begin position="357"/>
        <end position="375"/>
    </location>
</feature>
<feature type="transmembrane region" description="Helical" evidence="2">
    <location>
        <begin position="396"/>
        <end position="414"/>
    </location>
</feature>
<keyword evidence="5" id="KW-0378">Hydrolase</keyword>
<dbReference type="Proteomes" id="UP000198122">
    <property type="component" value="Unassembled WGS sequence"/>
</dbReference>
<feature type="transmembrane region" description="Helical" evidence="2">
    <location>
        <begin position="267"/>
        <end position="285"/>
    </location>
</feature>
<feature type="region of interest" description="Disordered" evidence="1">
    <location>
        <begin position="1"/>
        <end position="39"/>
    </location>
</feature>
<keyword evidence="5" id="KW-0012">Acyltransferase</keyword>
<evidence type="ECO:0000259" key="3">
    <source>
        <dbReference type="Pfam" id="PF01757"/>
    </source>
</evidence>
<feature type="region of interest" description="Disordered" evidence="1">
    <location>
        <begin position="510"/>
        <end position="537"/>
    </location>
</feature>
<gene>
    <name evidence="5" type="ORF">SAMN05445756_1316</name>
</gene>
<evidence type="ECO:0000313" key="5">
    <source>
        <dbReference type="EMBL" id="SNC65389.1"/>
    </source>
</evidence>
<dbReference type="GO" id="GO:0016020">
    <property type="term" value="C:membrane"/>
    <property type="evidence" value="ECO:0007669"/>
    <property type="project" value="TreeGrafter"/>
</dbReference>
<protein>
    <submittedName>
        <fullName evidence="5">Peptidoglycan/LPS O-acetylase OafA/YrhL, contains acyltransferase and SGNH-hydrolase domains</fullName>
    </submittedName>
</protein>
<dbReference type="InterPro" id="IPR002656">
    <property type="entry name" value="Acyl_transf_3_dom"/>
</dbReference>
<keyword evidence="6" id="KW-1185">Reference proteome</keyword>
<feature type="transmembrane region" description="Helical" evidence="2">
    <location>
        <begin position="205"/>
        <end position="223"/>
    </location>
</feature>
<dbReference type="RefSeq" id="WP_234994299.1">
    <property type="nucleotide sequence ID" value="NZ_FYEZ01000001.1"/>
</dbReference>
<keyword evidence="2" id="KW-0812">Transmembrane</keyword>
<dbReference type="PANTHER" id="PTHR23028">
    <property type="entry name" value="ACETYLTRANSFERASE"/>
    <property type="match status" value="1"/>
</dbReference>
<evidence type="ECO:0000256" key="1">
    <source>
        <dbReference type="SAM" id="MobiDB-lite"/>
    </source>
</evidence>
<dbReference type="Pfam" id="PF01757">
    <property type="entry name" value="Acyl_transf_3"/>
    <property type="match status" value="1"/>
</dbReference>
<dbReference type="GO" id="GO:0016787">
    <property type="term" value="F:hydrolase activity"/>
    <property type="evidence" value="ECO:0007669"/>
    <property type="project" value="UniProtKB-KW"/>
</dbReference>
<feature type="domain" description="SGNH" evidence="4">
    <location>
        <begin position="545"/>
        <end position="761"/>
    </location>
</feature>
<feature type="transmembrane region" description="Helical" evidence="2">
    <location>
        <begin position="317"/>
        <end position="337"/>
    </location>
</feature>
<feature type="compositionally biased region" description="Low complexity" evidence="1">
    <location>
        <begin position="24"/>
        <end position="38"/>
    </location>
</feature>
<evidence type="ECO:0000256" key="2">
    <source>
        <dbReference type="SAM" id="Phobius"/>
    </source>
</evidence>
<feature type="transmembrane region" description="Helical" evidence="2">
    <location>
        <begin position="110"/>
        <end position="130"/>
    </location>
</feature>
<feature type="region of interest" description="Disordered" evidence="1">
    <location>
        <begin position="424"/>
        <end position="485"/>
    </location>
</feature>
<feature type="transmembrane region" description="Helical" evidence="2">
    <location>
        <begin position="182"/>
        <end position="198"/>
    </location>
</feature>
<dbReference type="InterPro" id="IPR050879">
    <property type="entry name" value="Acyltransferase_3"/>
</dbReference>
<dbReference type="Pfam" id="PF19040">
    <property type="entry name" value="SGNH"/>
    <property type="match status" value="1"/>
</dbReference>
<feature type="compositionally biased region" description="Polar residues" evidence="1">
    <location>
        <begin position="517"/>
        <end position="527"/>
    </location>
</feature>